<name>A0ABV4WD32_9CYAN</name>
<feature type="transmembrane region" description="Helical" evidence="1">
    <location>
        <begin position="37"/>
        <end position="54"/>
    </location>
</feature>
<reference evidence="2 3" key="1">
    <citation type="submission" date="2024-09" db="EMBL/GenBank/DDBJ databases">
        <title>Floridaenema gen nov. (Aerosakkonemataceae, Aerosakkonematales ord. nov., Cyanobacteria) from benthic tropical and subtropical fresh waters, with the description of four new species.</title>
        <authorList>
            <person name="Moretto J.A."/>
            <person name="Berthold D.E."/>
            <person name="Lefler F.W."/>
            <person name="Huang I.-S."/>
            <person name="Laughinghouse H. IV."/>
        </authorList>
    </citation>
    <scope>NUCLEOTIDE SEQUENCE [LARGE SCALE GENOMIC DNA]</scope>
    <source>
        <strain evidence="2 3">BLCC-F167</strain>
    </source>
</reference>
<organism evidence="2 3">
    <name type="scientific">Floridaenema evergladense BLCC-F167</name>
    <dbReference type="NCBI Taxonomy" id="3153639"/>
    <lineage>
        <taxon>Bacteria</taxon>
        <taxon>Bacillati</taxon>
        <taxon>Cyanobacteriota</taxon>
        <taxon>Cyanophyceae</taxon>
        <taxon>Oscillatoriophycideae</taxon>
        <taxon>Aerosakkonematales</taxon>
        <taxon>Aerosakkonemataceae</taxon>
        <taxon>Floridanema</taxon>
        <taxon>Floridanema evergladense</taxon>
    </lineage>
</organism>
<proteinExistence type="predicted"/>
<dbReference type="RefSeq" id="WP_413275463.1">
    <property type="nucleotide sequence ID" value="NZ_JBHFNT010000004.1"/>
</dbReference>
<evidence type="ECO:0000256" key="1">
    <source>
        <dbReference type="SAM" id="Phobius"/>
    </source>
</evidence>
<dbReference type="EMBL" id="JBHFNT010000004">
    <property type="protein sequence ID" value="MFB2832988.1"/>
    <property type="molecule type" value="Genomic_DNA"/>
</dbReference>
<keyword evidence="1" id="KW-1133">Transmembrane helix</keyword>
<evidence type="ECO:0000313" key="3">
    <source>
        <dbReference type="Proteomes" id="UP001576780"/>
    </source>
</evidence>
<keyword evidence="3" id="KW-1185">Reference proteome</keyword>
<dbReference type="Proteomes" id="UP001576780">
    <property type="component" value="Unassembled WGS sequence"/>
</dbReference>
<comment type="caution">
    <text evidence="2">The sequence shown here is derived from an EMBL/GenBank/DDBJ whole genome shotgun (WGS) entry which is preliminary data.</text>
</comment>
<gene>
    <name evidence="2" type="ORF">ACE1CA_00485</name>
</gene>
<evidence type="ECO:0000313" key="2">
    <source>
        <dbReference type="EMBL" id="MFB2832988.1"/>
    </source>
</evidence>
<protein>
    <submittedName>
        <fullName evidence="2">Uncharacterized protein</fullName>
    </submittedName>
</protein>
<keyword evidence="1" id="KW-0812">Transmembrane</keyword>
<keyword evidence="1" id="KW-0472">Membrane</keyword>
<accession>A0ABV4WD32</accession>
<feature type="transmembrane region" description="Helical" evidence="1">
    <location>
        <begin position="12"/>
        <end position="31"/>
    </location>
</feature>
<sequence>MKREIIDGLMPAFFALIGVIFGTVALFVPNVQTETRNAALAVASSAIVGAAGLAQPERKG</sequence>